<evidence type="ECO:0000313" key="3">
    <source>
        <dbReference type="EMBL" id="MBB1244359.1"/>
    </source>
</evidence>
<name>A0ABR6EG87_9ACTN</name>
<proteinExistence type="predicted"/>
<keyword evidence="1" id="KW-1133">Transmembrane helix</keyword>
<dbReference type="EMBL" id="WMLF01000148">
    <property type="protein sequence ID" value="MBB1244359.1"/>
    <property type="molecule type" value="Genomic_DNA"/>
</dbReference>
<dbReference type="InterPro" id="IPR006068">
    <property type="entry name" value="ATPase_P-typ_cation-transptr_C"/>
</dbReference>
<feature type="non-terminal residue" evidence="3">
    <location>
        <position position="1"/>
    </location>
</feature>
<feature type="transmembrane region" description="Helical" evidence="1">
    <location>
        <begin position="116"/>
        <end position="135"/>
    </location>
</feature>
<dbReference type="SUPFAM" id="SSF81665">
    <property type="entry name" value="Calcium ATPase, transmembrane domain M"/>
    <property type="match status" value="1"/>
</dbReference>
<reference evidence="4" key="1">
    <citation type="journal article" date="2020" name="Syst. Appl. Microbiol.">
        <title>Streptomyces alkaliterrae sp. nov., isolated from an alkaline soil, and emended descriptions of Streptomyces alkaliphilus, Streptomyces calidiresistens and Streptomyces durbertensis.</title>
        <authorList>
            <person name="Swiecimska M."/>
            <person name="Golinska P."/>
            <person name="Nouioui I."/>
            <person name="Wypij M."/>
            <person name="Rai M."/>
            <person name="Sangal V."/>
            <person name="Goodfellow M."/>
        </authorList>
    </citation>
    <scope>NUCLEOTIDE SEQUENCE [LARGE SCALE GENOMIC DNA]</scope>
    <source>
        <strain evidence="4">DSM 104538</strain>
    </source>
</reference>
<feature type="transmembrane region" description="Helical" evidence="1">
    <location>
        <begin position="83"/>
        <end position="104"/>
    </location>
</feature>
<dbReference type="Gene3D" id="1.20.1110.10">
    <property type="entry name" value="Calcium-transporting ATPase, transmembrane domain"/>
    <property type="match status" value="1"/>
</dbReference>
<feature type="transmembrane region" description="Helical" evidence="1">
    <location>
        <begin position="12"/>
        <end position="35"/>
    </location>
</feature>
<evidence type="ECO:0000259" key="2">
    <source>
        <dbReference type="Pfam" id="PF00689"/>
    </source>
</evidence>
<comment type="caution">
    <text evidence="3">The sequence shown here is derived from an EMBL/GenBank/DDBJ whole genome shotgun (WGS) entry which is preliminary data.</text>
</comment>
<dbReference type="Pfam" id="PF00689">
    <property type="entry name" value="Cation_ATPase_C"/>
    <property type="match status" value="1"/>
</dbReference>
<dbReference type="InterPro" id="IPR023298">
    <property type="entry name" value="ATPase_P-typ_TM_dom_sf"/>
</dbReference>
<protein>
    <submittedName>
        <fullName evidence="3">Cation transporting ATPase C-terminal domain-containing protein</fullName>
    </submittedName>
</protein>
<dbReference type="Proteomes" id="UP000766698">
    <property type="component" value="Unassembled WGS sequence"/>
</dbReference>
<keyword evidence="1" id="KW-0812">Transmembrane</keyword>
<gene>
    <name evidence="3" type="ORF">GL263_12430</name>
</gene>
<dbReference type="RefSeq" id="WP_182855724.1">
    <property type="nucleotide sequence ID" value="NZ_WMLF01000148.1"/>
</dbReference>
<organism evidence="3 4">
    <name type="scientific">Streptomyces durbertensis</name>
    <dbReference type="NCBI Taxonomy" id="2448886"/>
    <lineage>
        <taxon>Bacteria</taxon>
        <taxon>Bacillati</taxon>
        <taxon>Actinomycetota</taxon>
        <taxon>Actinomycetes</taxon>
        <taxon>Kitasatosporales</taxon>
        <taxon>Streptomycetaceae</taxon>
        <taxon>Streptomyces</taxon>
    </lineage>
</organism>
<evidence type="ECO:0000256" key="1">
    <source>
        <dbReference type="SAM" id="Phobius"/>
    </source>
</evidence>
<keyword evidence="1" id="KW-0472">Membrane</keyword>
<feature type="transmembrane region" description="Helical" evidence="1">
    <location>
        <begin position="51"/>
        <end position="71"/>
    </location>
</feature>
<keyword evidence="4" id="KW-1185">Reference proteome</keyword>
<accession>A0ABR6EG87</accession>
<evidence type="ECO:0000313" key="4">
    <source>
        <dbReference type="Proteomes" id="UP000766698"/>
    </source>
</evidence>
<feature type="domain" description="Cation-transporting P-type ATPase C-terminal" evidence="2">
    <location>
        <begin position="2"/>
        <end position="137"/>
    </location>
</feature>
<sequence length="144" mass="15618">DSPPRDPARPLLTVGLSARIALVSALMVIGAWWIFNWERAAGVELAEARTAAVNLLVAVQVVYLFSCRSLTRPVWRLGFFSNPWVIGGVLVQLAGQLLITYLPVMNALFGTAPIEAGAWLRVAAFAALASVVIAVDKHLRPRLM</sequence>